<keyword evidence="3" id="KW-0813">Transport</keyword>
<evidence type="ECO:0000313" key="14">
    <source>
        <dbReference type="Proteomes" id="UP000654075"/>
    </source>
</evidence>
<evidence type="ECO:0000256" key="1">
    <source>
        <dbReference type="ARBA" id="ARBA00004308"/>
    </source>
</evidence>
<evidence type="ECO:0000256" key="12">
    <source>
        <dbReference type="SAM" id="Phobius"/>
    </source>
</evidence>
<evidence type="ECO:0000256" key="8">
    <source>
        <dbReference type="ARBA" id="ARBA00023286"/>
    </source>
</evidence>
<feature type="compositionally biased region" description="Polar residues" evidence="11">
    <location>
        <begin position="613"/>
        <end position="623"/>
    </location>
</feature>
<evidence type="ECO:0000256" key="7">
    <source>
        <dbReference type="ARBA" id="ARBA00023136"/>
    </source>
</evidence>
<sequence>MLLKMLNLFRGHDLDDLLAYKTPKVVVVKDRLLGGLRMAGMIGVAVYFVVFRIIFEKGYYLREETHAIVETSLRAPQLGLAPMDGLGYCRTNSTGESQIALPCTTGPDGWVTAPSTGSDTLFVATRLKDVSNGRGDNTRSFVQDPESYTFGISFTLQALKMYHETGDAKFSRSTEEVQTALMGLDGQEMTGAVQRIGRRDIIKVQTLLEAAGVDSLEGTFLNTGAYESFRYAGCVLVLSVNCLMAGSGSVDRCEYSVWRMEGSEAKMVMATGVDPSTSQVQERHGIKIVVSTVSEMGIFSWYALMFSWLAAAATFGIISKVVEFLMIYCMPHRAVYRLLKFEQTIDFSDFRDGNPETVAAVKFLEDEGMRRRAKISLHEPPAVVYAKTWKDCEEKISAADVAEADADRPSVQELKDSVSGVLARQQELSVSMGSVDDTLLQMQQEATIDRVAIAQSRIAWERRCEEAEAYLQSSEQLKTEMEQLTSESKRHVLECEVSSKAELSELREICAQQSGQLQKLKMQHAEASMNRQRELQCVLLELRKTQGMMLEDASKRGTPTGHPGSPCSLSLVNSKASASMVQPASLLKIPTQSRPEVPQRSRLLGLLPGLPGQTHSIQHFSSQ</sequence>
<feature type="region of interest" description="Disordered" evidence="11">
    <location>
        <begin position="591"/>
        <end position="623"/>
    </location>
</feature>
<comment type="similarity">
    <text evidence="2">Belongs to the P2X receptor family.</text>
</comment>
<protein>
    <submittedName>
        <fullName evidence="13">Uncharacterized protein</fullName>
    </submittedName>
</protein>
<evidence type="ECO:0000256" key="4">
    <source>
        <dbReference type="ARBA" id="ARBA00022692"/>
    </source>
</evidence>
<dbReference type="EMBL" id="CAJNNV010025067">
    <property type="protein sequence ID" value="CAE8612008.1"/>
    <property type="molecule type" value="Genomic_DNA"/>
</dbReference>
<dbReference type="Proteomes" id="UP000654075">
    <property type="component" value="Unassembled WGS sequence"/>
</dbReference>
<feature type="compositionally biased region" description="Low complexity" evidence="11">
    <location>
        <begin position="603"/>
        <end position="612"/>
    </location>
</feature>
<accession>A0A813FN22</accession>
<evidence type="ECO:0000256" key="3">
    <source>
        <dbReference type="ARBA" id="ARBA00022448"/>
    </source>
</evidence>
<reference evidence="13" key="1">
    <citation type="submission" date="2021-02" db="EMBL/GenBank/DDBJ databases">
        <authorList>
            <person name="Dougan E. K."/>
            <person name="Rhodes N."/>
            <person name="Thang M."/>
            <person name="Chan C."/>
        </authorList>
    </citation>
    <scope>NUCLEOTIDE SEQUENCE</scope>
</reference>
<dbReference type="GO" id="GO:0007165">
    <property type="term" value="P:signal transduction"/>
    <property type="evidence" value="ECO:0007669"/>
    <property type="project" value="UniProtKB-ARBA"/>
</dbReference>
<evidence type="ECO:0000256" key="9">
    <source>
        <dbReference type="ARBA" id="ARBA00023303"/>
    </source>
</evidence>
<keyword evidence="9" id="KW-0407">Ion channel</keyword>
<keyword evidence="8" id="KW-1071">Ligand-gated ion channel</keyword>
<feature type="coiled-coil region" evidence="10">
    <location>
        <begin position="464"/>
        <end position="523"/>
    </location>
</feature>
<comment type="caution">
    <text evidence="13">The sequence shown here is derived from an EMBL/GenBank/DDBJ whole genome shotgun (WGS) entry which is preliminary data.</text>
</comment>
<evidence type="ECO:0000256" key="5">
    <source>
        <dbReference type="ARBA" id="ARBA00022989"/>
    </source>
</evidence>
<dbReference type="OrthoDB" id="494673at2759"/>
<feature type="transmembrane region" description="Helical" evidence="12">
    <location>
        <begin position="36"/>
        <end position="55"/>
    </location>
</feature>
<dbReference type="PANTHER" id="PTHR10125:SF31">
    <property type="entry name" value="P2X RECEPTOR E"/>
    <property type="match status" value="1"/>
</dbReference>
<evidence type="ECO:0000256" key="2">
    <source>
        <dbReference type="ARBA" id="ARBA00009848"/>
    </source>
</evidence>
<keyword evidence="10" id="KW-0175">Coiled coil</keyword>
<gene>
    <name evidence="13" type="ORF">PGLA1383_LOCUS29807</name>
</gene>
<comment type="subcellular location">
    <subcellularLocation>
        <location evidence="1">Endomembrane system</location>
    </subcellularLocation>
</comment>
<dbReference type="GO" id="GO:0031164">
    <property type="term" value="C:contractile vacuolar membrane"/>
    <property type="evidence" value="ECO:0007669"/>
    <property type="project" value="TreeGrafter"/>
</dbReference>
<evidence type="ECO:0000256" key="11">
    <source>
        <dbReference type="SAM" id="MobiDB-lite"/>
    </source>
</evidence>
<proteinExistence type="inferred from homology"/>
<keyword evidence="7 12" id="KW-0472">Membrane</keyword>
<dbReference type="InterPro" id="IPR059116">
    <property type="entry name" value="P2X_receptor"/>
</dbReference>
<dbReference type="Gene3D" id="1.10.287.940">
    <property type="entry name" value="atp-gated p2x4 ion channel"/>
    <property type="match status" value="1"/>
</dbReference>
<dbReference type="PANTHER" id="PTHR10125">
    <property type="entry name" value="P2X PURINOCEPTOR"/>
    <property type="match status" value="1"/>
</dbReference>
<dbReference type="AlphaFoldDB" id="A0A813FN22"/>
<keyword evidence="4 12" id="KW-0812">Transmembrane</keyword>
<keyword evidence="14" id="KW-1185">Reference proteome</keyword>
<dbReference type="GO" id="GO:0070588">
    <property type="term" value="P:calcium ion transmembrane transport"/>
    <property type="evidence" value="ECO:0007669"/>
    <property type="project" value="TreeGrafter"/>
</dbReference>
<evidence type="ECO:0000256" key="10">
    <source>
        <dbReference type="SAM" id="Coils"/>
    </source>
</evidence>
<dbReference type="GO" id="GO:0035381">
    <property type="term" value="F:ATP-gated ion channel activity"/>
    <property type="evidence" value="ECO:0007669"/>
    <property type="project" value="TreeGrafter"/>
</dbReference>
<evidence type="ECO:0000256" key="6">
    <source>
        <dbReference type="ARBA" id="ARBA00023065"/>
    </source>
</evidence>
<name>A0A813FN22_POLGL</name>
<keyword evidence="5 12" id="KW-1133">Transmembrane helix</keyword>
<evidence type="ECO:0000313" key="13">
    <source>
        <dbReference type="EMBL" id="CAE8612008.1"/>
    </source>
</evidence>
<organism evidence="13 14">
    <name type="scientific">Polarella glacialis</name>
    <name type="common">Dinoflagellate</name>
    <dbReference type="NCBI Taxonomy" id="89957"/>
    <lineage>
        <taxon>Eukaryota</taxon>
        <taxon>Sar</taxon>
        <taxon>Alveolata</taxon>
        <taxon>Dinophyceae</taxon>
        <taxon>Suessiales</taxon>
        <taxon>Suessiaceae</taxon>
        <taxon>Polarella</taxon>
    </lineage>
</organism>
<keyword evidence="6" id="KW-0406">Ion transport</keyword>
<dbReference type="GO" id="GO:0012505">
    <property type="term" value="C:endomembrane system"/>
    <property type="evidence" value="ECO:0007669"/>
    <property type="project" value="UniProtKB-SubCell"/>
</dbReference>